<feature type="transmembrane region" description="Helical" evidence="2">
    <location>
        <begin position="59"/>
        <end position="79"/>
    </location>
</feature>
<dbReference type="Proteomes" id="UP000444721">
    <property type="component" value="Unassembled WGS sequence"/>
</dbReference>
<dbReference type="VEuPathDB" id="AmoebaDB:NfTy_010520"/>
<feature type="region of interest" description="Disordered" evidence="1">
    <location>
        <begin position="391"/>
        <end position="423"/>
    </location>
</feature>
<dbReference type="Pfam" id="PF25044">
    <property type="entry name" value="DUF7789"/>
    <property type="match status" value="1"/>
</dbReference>
<dbReference type="GeneID" id="68115998"/>
<reference evidence="4 5" key="1">
    <citation type="journal article" date="2019" name="Sci. Rep.">
        <title>Nanopore sequencing improves the draft genome of the human pathogenic amoeba Naegleria fowleri.</title>
        <authorList>
            <person name="Liechti N."/>
            <person name="Schurch N."/>
            <person name="Bruggmann R."/>
            <person name="Wittwer M."/>
        </authorList>
    </citation>
    <scope>NUCLEOTIDE SEQUENCE [LARGE SCALE GENOMIC DNA]</scope>
    <source>
        <strain evidence="4 5">ATCC 30894</strain>
    </source>
</reference>
<protein>
    <recommendedName>
        <fullName evidence="3">DUF7789 domain-containing protein</fullName>
    </recommendedName>
</protein>
<dbReference type="AlphaFoldDB" id="A0A6A5BG28"/>
<dbReference type="EMBL" id="VFQX01000064">
    <property type="protein sequence ID" value="KAF0972928.1"/>
    <property type="molecule type" value="Genomic_DNA"/>
</dbReference>
<dbReference type="OMA" id="WIEQKAT"/>
<keyword evidence="2" id="KW-0812">Transmembrane</keyword>
<dbReference type="PANTHER" id="PTHR39299">
    <property type="entry name" value="TRANSMEMBRANE PROTEIN"/>
    <property type="match status" value="1"/>
</dbReference>
<feature type="domain" description="DUF7789" evidence="3">
    <location>
        <begin position="20"/>
        <end position="140"/>
    </location>
</feature>
<dbReference type="VEuPathDB" id="AmoebaDB:NF0095320"/>
<feature type="transmembrane region" description="Helical" evidence="2">
    <location>
        <begin position="162"/>
        <end position="189"/>
    </location>
</feature>
<organism evidence="4 5">
    <name type="scientific">Naegleria fowleri</name>
    <name type="common">Brain eating amoeba</name>
    <dbReference type="NCBI Taxonomy" id="5763"/>
    <lineage>
        <taxon>Eukaryota</taxon>
        <taxon>Discoba</taxon>
        <taxon>Heterolobosea</taxon>
        <taxon>Tetramitia</taxon>
        <taxon>Eutetramitia</taxon>
        <taxon>Vahlkampfiidae</taxon>
        <taxon>Naegleria</taxon>
    </lineage>
</organism>
<feature type="transmembrane region" description="Helical" evidence="2">
    <location>
        <begin position="21"/>
        <end position="47"/>
    </location>
</feature>
<dbReference type="OrthoDB" id="2448307at2759"/>
<keyword evidence="5" id="KW-1185">Reference proteome</keyword>
<sequence length="423" mass="47582">MNLRLRIPKPLQFAFGHHAELNKFSISFLIFTLLQSITIIAASIANMVLNSQDMEPSTAVYFLASVAILAMFCLCYFAVDAILNENKMMIYSYIVISLFLMGRLIYGLAWGGEADELIVMIPSLFILFFEVCQIVLSIPLINSFGWKLYRKIGSSKTLHQLYSVYHAFIAVLKIDFVCSLHVGMLGFFFVVFDFWWVYLLFGVGLLISLVSAPLVVYFGIRQEHKLFCILFLLISLLMPSFLIYKIIVLWLPGTHDIVTEWGGSSMSQLEIKIGLSLLAAFAFLVRIILMAMTCACMFNFGKGLKETFRRDNKKNRASETDKLFLSSQKSQNYYTHTDDHSSCTTSTAGQGHALFAVNSSGEIVQQHNHNGANAKVNVALTRSISDDSGFMGSSSNTLSDDDDIVVPITNNHHPHHVHYNHHH</sequence>
<name>A0A6A5BG28_NAEFO</name>
<evidence type="ECO:0000313" key="5">
    <source>
        <dbReference type="Proteomes" id="UP000444721"/>
    </source>
</evidence>
<dbReference type="RefSeq" id="XP_044557642.1">
    <property type="nucleotide sequence ID" value="XM_044712670.1"/>
</dbReference>
<dbReference type="VEuPathDB" id="AmoebaDB:FDP41_008780"/>
<feature type="transmembrane region" description="Helical" evidence="2">
    <location>
        <begin position="273"/>
        <end position="300"/>
    </location>
</feature>
<gene>
    <name evidence="4" type="ORF">FDP41_008780</name>
</gene>
<evidence type="ECO:0000313" key="4">
    <source>
        <dbReference type="EMBL" id="KAF0972928.1"/>
    </source>
</evidence>
<evidence type="ECO:0000256" key="2">
    <source>
        <dbReference type="SAM" id="Phobius"/>
    </source>
</evidence>
<feature type="transmembrane region" description="Helical" evidence="2">
    <location>
        <begin position="227"/>
        <end position="253"/>
    </location>
</feature>
<keyword evidence="2" id="KW-0472">Membrane</keyword>
<dbReference type="PANTHER" id="PTHR39299:SF1">
    <property type="entry name" value="TRANSMEMBRANE PROTEIN"/>
    <property type="match status" value="1"/>
</dbReference>
<keyword evidence="2" id="KW-1133">Transmembrane helix</keyword>
<evidence type="ECO:0000259" key="3">
    <source>
        <dbReference type="Pfam" id="PF25044"/>
    </source>
</evidence>
<accession>A0A6A5BG28</accession>
<feature type="transmembrane region" description="Helical" evidence="2">
    <location>
        <begin position="195"/>
        <end position="220"/>
    </location>
</feature>
<dbReference type="InterPro" id="IPR056691">
    <property type="entry name" value="DUF7789"/>
</dbReference>
<evidence type="ECO:0000256" key="1">
    <source>
        <dbReference type="SAM" id="MobiDB-lite"/>
    </source>
</evidence>
<comment type="caution">
    <text evidence="4">The sequence shown here is derived from an EMBL/GenBank/DDBJ whole genome shotgun (WGS) entry which is preliminary data.</text>
</comment>
<proteinExistence type="predicted"/>
<feature type="transmembrane region" description="Helical" evidence="2">
    <location>
        <begin position="117"/>
        <end position="141"/>
    </location>
</feature>
<feature type="transmembrane region" description="Helical" evidence="2">
    <location>
        <begin position="91"/>
        <end position="111"/>
    </location>
</feature>
<feature type="compositionally biased region" description="Basic residues" evidence="1">
    <location>
        <begin position="412"/>
        <end position="423"/>
    </location>
</feature>